<dbReference type="PANTHER" id="PTHR10938">
    <property type="entry name" value="TRANSLATION INITIATION FACTOR IF-3"/>
    <property type="match status" value="1"/>
</dbReference>
<reference evidence="6" key="1">
    <citation type="submission" date="2023-03" db="EMBL/GenBank/DDBJ databases">
        <authorList>
            <person name="Steffen K."/>
            <person name="Cardenas P."/>
        </authorList>
    </citation>
    <scope>NUCLEOTIDE SEQUENCE</scope>
</reference>
<dbReference type="HAMAP" id="MF_00080">
    <property type="entry name" value="IF_3"/>
    <property type="match status" value="1"/>
</dbReference>
<dbReference type="InterPro" id="IPR019813">
    <property type="entry name" value="Translation_initiation_fac3_CS"/>
</dbReference>
<dbReference type="GO" id="GO:0005829">
    <property type="term" value="C:cytosol"/>
    <property type="evidence" value="ECO:0007669"/>
    <property type="project" value="TreeGrafter"/>
</dbReference>
<evidence type="ECO:0000313" key="7">
    <source>
        <dbReference type="Proteomes" id="UP001174909"/>
    </source>
</evidence>
<dbReference type="InterPro" id="IPR019815">
    <property type="entry name" value="Translation_initiation_fac_3_C"/>
</dbReference>
<dbReference type="InterPro" id="IPR001288">
    <property type="entry name" value="Translation_initiation_fac_3"/>
</dbReference>
<proteinExistence type="inferred from homology"/>
<comment type="similarity">
    <text evidence="1">Belongs to the IF-3 family.</text>
</comment>
<accession>A0AA35QW24</accession>
<evidence type="ECO:0000256" key="2">
    <source>
        <dbReference type="ARBA" id="ARBA00022540"/>
    </source>
</evidence>
<evidence type="ECO:0000259" key="4">
    <source>
        <dbReference type="Pfam" id="PF00707"/>
    </source>
</evidence>
<protein>
    <submittedName>
        <fullName evidence="6">Translation initiation factor IF-3</fullName>
    </submittedName>
</protein>
<evidence type="ECO:0000259" key="5">
    <source>
        <dbReference type="Pfam" id="PF05198"/>
    </source>
</evidence>
<dbReference type="InterPro" id="IPR019814">
    <property type="entry name" value="Translation_initiation_fac_3_N"/>
</dbReference>
<dbReference type="PANTHER" id="PTHR10938:SF0">
    <property type="entry name" value="TRANSLATION INITIATION FACTOR IF-3, MITOCHONDRIAL"/>
    <property type="match status" value="1"/>
</dbReference>
<sequence>SADPHAVRRCSIDSSLRVNDRIRAPIVLVIGEDGEKLGDLALTDARRLAADRGLDLVEIVANRNPPVCKIMNYGRFVYQQSKKSQDSKKHQKQNQVKEVKFRIIIGQHDRATKMKQIERFLHEGHKVKATIWFKRARERSRRELGDRILDDVTARLAEIATVESRSSIVGNQMSMILAPTRRLLEALRIERAEKAETEEDPHVARTRRALRVAAG</sequence>
<dbReference type="PROSITE" id="PS00938">
    <property type="entry name" value="IF3"/>
    <property type="match status" value="1"/>
</dbReference>
<feature type="non-terminal residue" evidence="6">
    <location>
        <position position="1"/>
    </location>
</feature>
<dbReference type="SUPFAM" id="SSF54364">
    <property type="entry name" value="Translation initiation factor IF3, N-terminal domain"/>
    <property type="match status" value="1"/>
</dbReference>
<dbReference type="GO" id="GO:0003743">
    <property type="term" value="F:translation initiation factor activity"/>
    <property type="evidence" value="ECO:0007669"/>
    <property type="project" value="UniProtKB-KW"/>
</dbReference>
<feature type="domain" description="Translation initiation factor 3 C-terminal" evidence="4">
    <location>
        <begin position="95"/>
        <end position="179"/>
    </location>
</feature>
<dbReference type="GO" id="GO:0043022">
    <property type="term" value="F:ribosome binding"/>
    <property type="evidence" value="ECO:0007669"/>
    <property type="project" value="TreeGrafter"/>
</dbReference>
<evidence type="ECO:0000256" key="1">
    <source>
        <dbReference type="ARBA" id="ARBA00005439"/>
    </source>
</evidence>
<dbReference type="Pfam" id="PF05198">
    <property type="entry name" value="IF3_N"/>
    <property type="match status" value="1"/>
</dbReference>
<name>A0AA35QW24_GEOBA</name>
<evidence type="ECO:0000256" key="3">
    <source>
        <dbReference type="ARBA" id="ARBA00022917"/>
    </source>
</evidence>
<dbReference type="Proteomes" id="UP001174909">
    <property type="component" value="Unassembled WGS sequence"/>
</dbReference>
<evidence type="ECO:0000313" key="6">
    <source>
        <dbReference type="EMBL" id="CAI7994165.1"/>
    </source>
</evidence>
<keyword evidence="7" id="KW-1185">Reference proteome</keyword>
<dbReference type="Pfam" id="PF00707">
    <property type="entry name" value="IF3_C"/>
    <property type="match status" value="1"/>
</dbReference>
<dbReference type="GO" id="GO:0032790">
    <property type="term" value="P:ribosome disassembly"/>
    <property type="evidence" value="ECO:0007669"/>
    <property type="project" value="TreeGrafter"/>
</dbReference>
<dbReference type="InterPro" id="IPR036788">
    <property type="entry name" value="T_IF-3_C_sf"/>
</dbReference>
<keyword evidence="3" id="KW-0648">Protein biosynthesis</keyword>
<keyword evidence="2 6" id="KW-0396">Initiation factor</keyword>
<dbReference type="InterPro" id="IPR036787">
    <property type="entry name" value="T_IF-3_N_sf"/>
</dbReference>
<feature type="domain" description="Translation initiation factor 3 N-terminal" evidence="5">
    <location>
        <begin position="18"/>
        <end position="86"/>
    </location>
</feature>
<gene>
    <name evidence="6" type="ORF">GBAR_LOCUS1398</name>
</gene>
<dbReference type="GO" id="GO:0016020">
    <property type="term" value="C:membrane"/>
    <property type="evidence" value="ECO:0007669"/>
    <property type="project" value="TreeGrafter"/>
</dbReference>
<organism evidence="6 7">
    <name type="scientific">Geodia barretti</name>
    <name type="common">Barrett's horny sponge</name>
    <dbReference type="NCBI Taxonomy" id="519541"/>
    <lineage>
        <taxon>Eukaryota</taxon>
        <taxon>Metazoa</taxon>
        <taxon>Porifera</taxon>
        <taxon>Demospongiae</taxon>
        <taxon>Heteroscleromorpha</taxon>
        <taxon>Tetractinellida</taxon>
        <taxon>Astrophorina</taxon>
        <taxon>Geodiidae</taxon>
        <taxon>Geodia</taxon>
    </lineage>
</organism>
<dbReference type="Gene3D" id="3.10.20.80">
    <property type="entry name" value="Translation initiation factor 3 (IF-3), N-terminal domain"/>
    <property type="match status" value="1"/>
</dbReference>
<dbReference type="NCBIfam" id="TIGR00168">
    <property type="entry name" value="infC"/>
    <property type="match status" value="1"/>
</dbReference>
<dbReference type="AlphaFoldDB" id="A0AA35QW24"/>
<dbReference type="Gene3D" id="3.30.110.10">
    <property type="entry name" value="Translation initiation factor 3 (IF-3), C-terminal domain"/>
    <property type="match status" value="1"/>
</dbReference>
<comment type="caution">
    <text evidence="6">The sequence shown here is derived from an EMBL/GenBank/DDBJ whole genome shotgun (WGS) entry which is preliminary data.</text>
</comment>
<dbReference type="SUPFAM" id="SSF55200">
    <property type="entry name" value="Translation initiation factor IF3, C-terminal domain"/>
    <property type="match status" value="1"/>
</dbReference>
<dbReference type="EMBL" id="CASHTH010000207">
    <property type="protein sequence ID" value="CAI7994165.1"/>
    <property type="molecule type" value="Genomic_DNA"/>
</dbReference>